<comment type="caution">
    <text evidence="1">The sequence shown here is derived from an EMBL/GenBank/DDBJ whole genome shotgun (WGS) entry which is preliminary data.</text>
</comment>
<evidence type="ECO:0000313" key="1">
    <source>
        <dbReference type="EMBL" id="GJS77577.1"/>
    </source>
</evidence>
<reference evidence="1" key="2">
    <citation type="submission" date="2022-01" db="EMBL/GenBank/DDBJ databases">
        <authorList>
            <person name="Yamashiro T."/>
            <person name="Shiraishi A."/>
            <person name="Satake H."/>
            <person name="Nakayama K."/>
        </authorList>
    </citation>
    <scope>NUCLEOTIDE SEQUENCE</scope>
</reference>
<accession>A0ABQ4YKZ2</accession>
<reference evidence="1" key="1">
    <citation type="journal article" date="2022" name="Int. J. Mol. Sci.">
        <title>Draft Genome of Tanacetum Coccineum: Genomic Comparison of Closely Related Tanacetum-Family Plants.</title>
        <authorList>
            <person name="Yamashiro T."/>
            <person name="Shiraishi A."/>
            <person name="Nakayama K."/>
            <person name="Satake H."/>
        </authorList>
    </citation>
    <scope>NUCLEOTIDE SEQUENCE</scope>
</reference>
<gene>
    <name evidence="1" type="ORF">Tco_0727458</name>
</gene>
<dbReference type="Proteomes" id="UP001151760">
    <property type="component" value="Unassembled WGS sequence"/>
</dbReference>
<organism evidence="1 2">
    <name type="scientific">Tanacetum coccineum</name>
    <dbReference type="NCBI Taxonomy" id="301880"/>
    <lineage>
        <taxon>Eukaryota</taxon>
        <taxon>Viridiplantae</taxon>
        <taxon>Streptophyta</taxon>
        <taxon>Embryophyta</taxon>
        <taxon>Tracheophyta</taxon>
        <taxon>Spermatophyta</taxon>
        <taxon>Magnoliopsida</taxon>
        <taxon>eudicotyledons</taxon>
        <taxon>Gunneridae</taxon>
        <taxon>Pentapetalae</taxon>
        <taxon>asterids</taxon>
        <taxon>campanulids</taxon>
        <taxon>Asterales</taxon>
        <taxon>Asteraceae</taxon>
        <taxon>Asteroideae</taxon>
        <taxon>Anthemideae</taxon>
        <taxon>Anthemidinae</taxon>
        <taxon>Tanacetum</taxon>
    </lineage>
</organism>
<proteinExistence type="predicted"/>
<dbReference type="EMBL" id="BQNB010010458">
    <property type="protein sequence ID" value="GJS77577.1"/>
    <property type="molecule type" value="Genomic_DNA"/>
</dbReference>
<name>A0ABQ4YKZ2_9ASTR</name>
<sequence length="90" mass="10316">MSFLRSSIFLCFGSPIGVPSRAWPGQLVMCPTLAWIHFEALEKQYNTTRVKKKQKEIWREVEVQVPKPPSWTPENVIEDIDVVEQATNAS</sequence>
<protein>
    <submittedName>
        <fullName evidence="1">Uncharacterized protein</fullName>
    </submittedName>
</protein>
<evidence type="ECO:0000313" key="2">
    <source>
        <dbReference type="Proteomes" id="UP001151760"/>
    </source>
</evidence>
<keyword evidence="2" id="KW-1185">Reference proteome</keyword>